<dbReference type="PROSITE" id="PS51352">
    <property type="entry name" value="THIOREDOXIN_2"/>
    <property type="match status" value="1"/>
</dbReference>
<dbReference type="InterPro" id="IPR017937">
    <property type="entry name" value="Thioredoxin_CS"/>
</dbReference>
<dbReference type="Gene3D" id="3.10.620.30">
    <property type="match status" value="1"/>
</dbReference>
<dbReference type="SUPFAM" id="SSF54001">
    <property type="entry name" value="Cysteine proteinases"/>
    <property type="match status" value="1"/>
</dbReference>
<keyword evidence="8" id="KW-0479">Metal-binding</keyword>
<dbReference type="InterPro" id="IPR013766">
    <property type="entry name" value="Thioredoxin_domain"/>
</dbReference>
<dbReference type="Gene3D" id="3.40.30.10">
    <property type="entry name" value="Glutaredoxin"/>
    <property type="match status" value="1"/>
</dbReference>
<dbReference type="GO" id="GO:0000224">
    <property type="term" value="F:peptide-N4-(N-acetyl-beta-glucosaminyl)asparagine amidase activity"/>
    <property type="evidence" value="ECO:0007669"/>
    <property type="project" value="UniProtKB-EC"/>
</dbReference>
<dbReference type="GO" id="GO:0006516">
    <property type="term" value="P:glycoprotein catabolic process"/>
    <property type="evidence" value="ECO:0007669"/>
    <property type="project" value="InterPro"/>
</dbReference>
<dbReference type="SMART" id="SM00460">
    <property type="entry name" value="TGc"/>
    <property type="match status" value="1"/>
</dbReference>
<dbReference type="SMART" id="SM00613">
    <property type="entry name" value="PAW"/>
    <property type="match status" value="1"/>
</dbReference>
<name>A0A9P1I6H9_9PELO</name>
<dbReference type="OrthoDB" id="409136at2759"/>
<proteinExistence type="inferred from homology"/>
<dbReference type="AlphaFoldDB" id="A0A9P1I6H9"/>
<evidence type="ECO:0000256" key="1">
    <source>
        <dbReference type="ARBA" id="ARBA00001650"/>
    </source>
</evidence>
<evidence type="ECO:0000313" key="15">
    <source>
        <dbReference type="EMBL" id="CAI5437664.1"/>
    </source>
</evidence>
<evidence type="ECO:0000256" key="9">
    <source>
        <dbReference type="ARBA" id="ARBA00022801"/>
    </source>
</evidence>
<dbReference type="InterPro" id="IPR038680">
    <property type="entry name" value="PAW_sf"/>
</dbReference>
<dbReference type="PROSITE" id="PS00194">
    <property type="entry name" value="THIOREDOXIN_1"/>
    <property type="match status" value="1"/>
</dbReference>
<keyword evidence="10" id="KW-0862">Zinc</keyword>
<sequence length="593" mass="68504">MVQTVGNLSELNNLVDRADANRLFVIDFYADWCGPCRFIAPFFEQLAGQFANATFLKVNVDVSRDIMGRYGVRAMPTFVLLKNRQEVDRIQGADQNRLQQAVQQHYSDTPANPNAANSDEKRFLDQFANQSQRIKYYNDIVYKTLALSCIPEEEMRKSAKNDLELLESLVKWFKEDFFSWTDSPICEKCKIQTPKGKGLNGTPNKEEKEMGAQRVEIYICEKCDSEVRFPRFNDPAKLLETRNGRCGEWANCFTLCAAAMGFEVRFIYDVTDHVWTEVFLKSQDRWIHVDPCEGIIDKPLIYEKGWKKRLSWVIGFGIDHVVDVTWRYVIDSRDVAKNRRFEVRPAVFSNFMNKLNERQMSSCDENRKKELTERRLKELIVLMVEENLKKKGSENYGGRITGSEEWRKERGEIGEGNVEEEKHVIQIPGENENGVFEFSYSCAQDSYKFSDGKQIHGFQKSIYESENVERKVEKDWKMAYLCRKNDQPGTITWKFDLSSINKPIKRIEVQVNGLETFDKSAKCFMVACLGDSCIRISPKTGRLEIDSPEESENIKITATLIGGSGDNAFQQSQLFRTSLDDCNNAQFDVKIYM</sequence>
<gene>
    <name evidence="15" type="ORF">CAMP_LOCUS301</name>
</gene>
<dbReference type="Gene3D" id="2.60.120.1020">
    <property type="entry name" value="Peptide N glycanase, PAW domain"/>
    <property type="match status" value="1"/>
</dbReference>
<evidence type="ECO:0000256" key="11">
    <source>
        <dbReference type="ARBA" id="ARBA00032901"/>
    </source>
</evidence>
<accession>A0A9P1I6H9</accession>
<comment type="subcellular location">
    <subcellularLocation>
        <location evidence="3">Cytoplasm</location>
    </subcellularLocation>
</comment>
<dbReference type="Pfam" id="PF04721">
    <property type="entry name" value="PAW"/>
    <property type="match status" value="1"/>
</dbReference>
<feature type="domain" description="Thioredoxin" evidence="13">
    <location>
        <begin position="1"/>
        <end position="129"/>
    </location>
</feature>
<dbReference type="SUPFAM" id="SSF52833">
    <property type="entry name" value="Thioredoxin-like"/>
    <property type="match status" value="1"/>
</dbReference>
<dbReference type="EMBL" id="CANHGI010000001">
    <property type="protein sequence ID" value="CAI5437664.1"/>
    <property type="molecule type" value="Genomic_DNA"/>
</dbReference>
<dbReference type="InterPro" id="IPR050883">
    <property type="entry name" value="PNGase"/>
</dbReference>
<dbReference type="Proteomes" id="UP001152747">
    <property type="component" value="Unassembled WGS sequence"/>
</dbReference>
<dbReference type="SUPFAM" id="SSF49785">
    <property type="entry name" value="Galactose-binding domain-like"/>
    <property type="match status" value="1"/>
</dbReference>
<protein>
    <recommendedName>
        <fullName evidence="6">Peptide-N(4)-(N-acetyl-beta-glucosaminyl)asparagine amidase</fullName>
        <ecNumber evidence="5">3.5.1.52</ecNumber>
    </recommendedName>
    <alternativeName>
        <fullName evidence="11">Peptide:N-glycanase</fullName>
    </alternativeName>
</protein>
<evidence type="ECO:0000256" key="8">
    <source>
        <dbReference type="ARBA" id="ARBA00022723"/>
    </source>
</evidence>
<evidence type="ECO:0000256" key="2">
    <source>
        <dbReference type="ARBA" id="ARBA00001947"/>
    </source>
</evidence>
<dbReference type="PROSITE" id="PS51398">
    <property type="entry name" value="PAW"/>
    <property type="match status" value="1"/>
</dbReference>
<evidence type="ECO:0000256" key="5">
    <source>
        <dbReference type="ARBA" id="ARBA00012158"/>
    </source>
</evidence>
<dbReference type="GO" id="GO:0005829">
    <property type="term" value="C:cytosol"/>
    <property type="evidence" value="ECO:0007669"/>
    <property type="project" value="TreeGrafter"/>
</dbReference>
<dbReference type="InterPro" id="IPR038765">
    <property type="entry name" value="Papain-like_cys_pep_sf"/>
</dbReference>
<dbReference type="GO" id="GO:0046872">
    <property type="term" value="F:metal ion binding"/>
    <property type="evidence" value="ECO:0007669"/>
    <property type="project" value="UniProtKB-KW"/>
</dbReference>
<evidence type="ECO:0000259" key="14">
    <source>
        <dbReference type="PROSITE" id="PS51398"/>
    </source>
</evidence>
<reference evidence="15" key="1">
    <citation type="submission" date="2022-11" db="EMBL/GenBank/DDBJ databases">
        <authorList>
            <person name="Kikuchi T."/>
        </authorList>
    </citation>
    <scope>NUCLEOTIDE SEQUENCE</scope>
    <source>
        <strain evidence="15">PS1010</strain>
    </source>
</reference>
<dbReference type="Pfam" id="PF00085">
    <property type="entry name" value="Thioredoxin"/>
    <property type="match status" value="1"/>
</dbReference>
<evidence type="ECO:0000256" key="12">
    <source>
        <dbReference type="PROSITE-ProRule" id="PRU00731"/>
    </source>
</evidence>
<evidence type="ECO:0000256" key="4">
    <source>
        <dbReference type="ARBA" id="ARBA00009390"/>
    </source>
</evidence>
<evidence type="ECO:0000256" key="3">
    <source>
        <dbReference type="ARBA" id="ARBA00004496"/>
    </source>
</evidence>
<comment type="caution">
    <text evidence="15">The sequence shown here is derived from an EMBL/GenBank/DDBJ whole genome shotgun (WGS) entry which is preliminary data.</text>
</comment>
<dbReference type="PRINTS" id="PR00421">
    <property type="entry name" value="THIOREDOXIN"/>
</dbReference>
<evidence type="ECO:0000256" key="7">
    <source>
        <dbReference type="ARBA" id="ARBA00022490"/>
    </source>
</evidence>
<dbReference type="PANTHER" id="PTHR12143:SF19">
    <property type="entry name" value="PEPTIDE-N(4)-(N-ACETYL-BETA-GLUCOSAMINYL)ASPARAGINE AMIDASE"/>
    <property type="match status" value="1"/>
</dbReference>
<dbReference type="InterPro" id="IPR006588">
    <property type="entry name" value="Peptide_N_glycanase_PAW_dom"/>
</dbReference>
<feature type="domain" description="PAW" evidence="14">
    <location>
        <begin position="395"/>
        <end position="593"/>
    </location>
</feature>
<comment type="similarity">
    <text evidence="4 12">Belongs to the transglutaminase-like superfamily. PNGase family.</text>
</comment>
<dbReference type="InterPro" id="IPR008979">
    <property type="entry name" value="Galactose-bd-like_sf"/>
</dbReference>
<dbReference type="InterPro" id="IPR036249">
    <property type="entry name" value="Thioredoxin-like_sf"/>
</dbReference>
<dbReference type="CDD" id="cd02947">
    <property type="entry name" value="TRX_family"/>
    <property type="match status" value="1"/>
</dbReference>
<evidence type="ECO:0000256" key="6">
    <source>
        <dbReference type="ARBA" id="ARBA00018546"/>
    </source>
</evidence>
<organism evidence="15 16">
    <name type="scientific">Caenorhabditis angaria</name>
    <dbReference type="NCBI Taxonomy" id="860376"/>
    <lineage>
        <taxon>Eukaryota</taxon>
        <taxon>Metazoa</taxon>
        <taxon>Ecdysozoa</taxon>
        <taxon>Nematoda</taxon>
        <taxon>Chromadorea</taxon>
        <taxon>Rhabditida</taxon>
        <taxon>Rhabditina</taxon>
        <taxon>Rhabditomorpha</taxon>
        <taxon>Rhabditoidea</taxon>
        <taxon>Rhabditidae</taxon>
        <taxon>Peloderinae</taxon>
        <taxon>Caenorhabditis</taxon>
    </lineage>
</organism>
<dbReference type="Pfam" id="PF01841">
    <property type="entry name" value="Transglut_core"/>
    <property type="match status" value="1"/>
</dbReference>
<evidence type="ECO:0000256" key="10">
    <source>
        <dbReference type="ARBA" id="ARBA00022833"/>
    </source>
</evidence>
<keyword evidence="9" id="KW-0378">Hydrolase</keyword>
<keyword evidence="7" id="KW-0963">Cytoplasm</keyword>
<dbReference type="PANTHER" id="PTHR12143">
    <property type="entry name" value="PEPTIDE N-GLYCANASE PNGASE -RELATED"/>
    <property type="match status" value="1"/>
</dbReference>
<evidence type="ECO:0000259" key="13">
    <source>
        <dbReference type="PROSITE" id="PS51352"/>
    </source>
</evidence>
<evidence type="ECO:0000313" key="16">
    <source>
        <dbReference type="Proteomes" id="UP001152747"/>
    </source>
</evidence>
<dbReference type="EC" id="3.5.1.52" evidence="5"/>
<dbReference type="InterPro" id="IPR002931">
    <property type="entry name" value="Transglutaminase-like"/>
</dbReference>
<comment type="cofactor">
    <cofactor evidence="2">
        <name>Zn(2+)</name>
        <dbReference type="ChEBI" id="CHEBI:29105"/>
    </cofactor>
</comment>
<dbReference type="Gene3D" id="2.20.25.10">
    <property type="match status" value="1"/>
</dbReference>
<dbReference type="GO" id="GO:0005634">
    <property type="term" value="C:nucleus"/>
    <property type="evidence" value="ECO:0007669"/>
    <property type="project" value="TreeGrafter"/>
</dbReference>
<comment type="catalytic activity">
    <reaction evidence="1">
        <text>Hydrolysis of an N(4)-(acetyl-beta-D-glucosaminyl)asparagine residue in which the glucosamine residue may be further glycosylated, to yield a (substituted) N-acetyl-beta-D-glucosaminylamine and a peptide containing an aspartate residue.</text>
        <dbReference type="EC" id="3.5.1.52"/>
    </reaction>
</comment>
<keyword evidence="16" id="KW-1185">Reference proteome</keyword>